<dbReference type="AlphaFoldDB" id="A0A844WB66"/>
<dbReference type="InterPro" id="IPR011051">
    <property type="entry name" value="RmlC_Cupin_sf"/>
</dbReference>
<dbReference type="GO" id="GO:0003700">
    <property type="term" value="F:DNA-binding transcription factor activity"/>
    <property type="evidence" value="ECO:0007669"/>
    <property type="project" value="TreeGrafter"/>
</dbReference>
<dbReference type="SUPFAM" id="SSF51182">
    <property type="entry name" value="RmlC-like cupins"/>
    <property type="match status" value="1"/>
</dbReference>
<evidence type="ECO:0000259" key="3">
    <source>
        <dbReference type="PROSITE" id="PS50943"/>
    </source>
</evidence>
<feature type="domain" description="HTH cro/C1-type" evidence="3">
    <location>
        <begin position="33"/>
        <end position="87"/>
    </location>
</feature>
<dbReference type="InterPro" id="IPR013096">
    <property type="entry name" value="Cupin_2"/>
</dbReference>
<feature type="region of interest" description="Disordered" evidence="2">
    <location>
        <begin position="1"/>
        <end position="25"/>
    </location>
</feature>
<dbReference type="Gene3D" id="2.60.120.10">
    <property type="entry name" value="Jelly Rolls"/>
    <property type="match status" value="1"/>
</dbReference>
<dbReference type="PROSITE" id="PS50943">
    <property type="entry name" value="HTH_CROC1"/>
    <property type="match status" value="1"/>
</dbReference>
<accession>A0A844WB66</accession>
<evidence type="ECO:0000313" key="5">
    <source>
        <dbReference type="Proteomes" id="UP000443843"/>
    </source>
</evidence>
<dbReference type="Proteomes" id="UP000443843">
    <property type="component" value="Unassembled WGS sequence"/>
</dbReference>
<dbReference type="Gene3D" id="1.10.260.40">
    <property type="entry name" value="lambda repressor-like DNA-binding domains"/>
    <property type="match status" value="1"/>
</dbReference>
<organism evidence="4 5">
    <name type="scientific">Pseudooceanicola pacificus</name>
    <dbReference type="NCBI Taxonomy" id="2676438"/>
    <lineage>
        <taxon>Bacteria</taxon>
        <taxon>Pseudomonadati</taxon>
        <taxon>Pseudomonadota</taxon>
        <taxon>Alphaproteobacteria</taxon>
        <taxon>Rhodobacterales</taxon>
        <taxon>Paracoccaceae</taxon>
        <taxon>Pseudooceanicola</taxon>
    </lineage>
</organism>
<dbReference type="InterPro" id="IPR001387">
    <property type="entry name" value="Cro/C1-type_HTH"/>
</dbReference>
<evidence type="ECO:0000256" key="1">
    <source>
        <dbReference type="ARBA" id="ARBA00023125"/>
    </source>
</evidence>
<dbReference type="EMBL" id="WNXQ01000004">
    <property type="protein sequence ID" value="MWB78343.1"/>
    <property type="molecule type" value="Genomic_DNA"/>
</dbReference>
<dbReference type="RefSeq" id="WP_160382601.1">
    <property type="nucleotide sequence ID" value="NZ_WNXQ01000004.1"/>
</dbReference>
<dbReference type="CDD" id="cd02209">
    <property type="entry name" value="cupin_XRE_C"/>
    <property type="match status" value="1"/>
</dbReference>
<name>A0A844WB66_9RHOB</name>
<dbReference type="PANTHER" id="PTHR46797:SF2">
    <property type="entry name" value="TRANSCRIPTIONAL REGULATOR"/>
    <property type="match status" value="1"/>
</dbReference>
<dbReference type="CDD" id="cd00093">
    <property type="entry name" value="HTH_XRE"/>
    <property type="match status" value="1"/>
</dbReference>
<evidence type="ECO:0000256" key="2">
    <source>
        <dbReference type="SAM" id="MobiDB-lite"/>
    </source>
</evidence>
<dbReference type="Pfam" id="PF01381">
    <property type="entry name" value="HTH_3"/>
    <property type="match status" value="1"/>
</dbReference>
<dbReference type="SUPFAM" id="SSF47413">
    <property type="entry name" value="lambda repressor-like DNA-binding domains"/>
    <property type="match status" value="1"/>
</dbReference>
<dbReference type="InterPro" id="IPR014710">
    <property type="entry name" value="RmlC-like_jellyroll"/>
</dbReference>
<dbReference type="GO" id="GO:0005829">
    <property type="term" value="C:cytosol"/>
    <property type="evidence" value="ECO:0007669"/>
    <property type="project" value="TreeGrafter"/>
</dbReference>
<keyword evidence="5" id="KW-1185">Reference proteome</keyword>
<proteinExistence type="predicted"/>
<protein>
    <submittedName>
        <fullName evidence="4">Helix-turn-helix domain-containing protein</fullName>
    </submittedName>
</protein>
<dbReference type="SMART" id="SM00530">
    <property type="entry name" value="HTH_XRE"/>
    <property type="match status" value="1"/>
</dbReference>
<evidence type="ECO:0000313" key="4">
    <source>
        <dbReference type="EMBL" id="MWB78343.1"/>
    </source>
</evidence>
<reference evidence="4 5" key="1">
    <citation type="submission" date="2019-11" db="EMBL/GenBank/DDBJ databases">
        <title>Pseudooceanicola pacifica sp. nov., isolated from deep-sea sediment of the Pacific Ocean.</title>
        <authorList>
            <person name="Lyu L."/>
        </authorList>
    </citation>
    <scope>NUCLEOTIDE SEQUENCE [LARGE SCALE GENOMIC DNA]</scope>
    <source>
        <strain evidence="4 5">216_PA32_1</strain>
    </source>
</reference>
<dbReference type="Pfam" id="PF07883">
    <property type="entry name" value="Cupin_2"/>
    <property type="match status" value="1"/>
</dbReference>
<sequence length="205" mass="22246">MPSSPSKTAAASPLSTLAPHSRPRMDEAAFARLRDRRKMRRLSLKTVAESAGISIGMLSQIERGISSPNFSTIKAICAALEMPLDWLFDPAKGQHEVVVRANERREMNLGENTMAKSLLTPDGVRGIQMMLITIPPGMSSTAERMNEGYKCGAVLTGSLGLSVSEEVSILNAGDSFAFAASKTHQYWCEGDEPVELIWCVSPAIY</sequence>
<dbReference type="GO" id="GO:0003677">
    <property type="term" value="F:DNA binding"/>
    <property type="evidence" value="ECO:0007669"/>
    <property type="project" value="UniProtKB-KW"/>
</dbReference>
<dbReference type="PANTHER" id="PTHR46797">
    <property type="entry name" value="HTH-TYPE TRANSCRIPTIONAL REGULATOR"/>
    <property type="match status" value="1"/>
</dbReference>
<gene>
    <name evidence="4" type="ORF">GLS40_09925</name>
</gene>
<feature type="compositionally biased region" description="Low complexity" evidence="2">
    <location>
        <begin position="1"/>
        <end position="19"/>
    </location>
</feature>
<dbReference type="InterPro" id="IPR050807">
    <property type="entry name" value="TransReg_Diox_bact_type"/>
</dbReference>
<keyword evidence="1" id="KW-0238">DNA-binding</keyword>
<dbReference type="InterPro" id="IPR010982">
    <property type="entry name" value="Lambda_DNA-bd_dom_sf"/>
</dbReference>
<comment type="caution">
    <text evidence="4">The sequence shown here is derived from an EMBL/GenBank/DDBJ whole genome shotgun (WGS) entry which is preliminary data.</text>
</comment>